<feature type="transmembrane region" description="Helical" evidence="1">
    <location>
        <begin position="55"/>
        <end position="79"/>
    </location>
</feature>
<proteinExistence type="predicted"/>
<keyword evidence="1" id="KW-1133">Transmembrane helix</keyword>
<feature type="transmembrane region" description="Helical" evidence="1">
    <location>
        <begin position="228"/>
        <end position="246"/>
    </location>
</feature>
<feature type="transmembrane region" description="Helical" evidence="1">
    <location>
        <begin position="6"/>
        <end position="23"/>
    </location>
</feature>
<dbReference type="InterPro" id="IPR011701">
    <property type="entry name" value="MFS"/>
</dbReference>
<feature type="transmembrane region" description="Helical" evidence="1">
    <location>
        <begin position="176"/>
        <end position="194"/>
    </location>
</feature>
<dbReference type="PANTHER" id="PTHR11360">
    <property type="entry name" value="MONOCARBOXYLATE TRANSPORTER"/>
    <property type="match status" value="1"/>
</dbReference>
<dbReference type="SUPFAM" id="SSF103473">
    <property type="entry name" value="MFS general substrate transporter"/>
    <property type="match status" value="1"/>
</dbReference>
<gene>
    <name evidence="2" type="ORF">KUTeg_018142</name>
</gene>
<organism evidence="2 3">
    <name type="scientific">Tegillarca granosa</name>
    <name type="common">Malaysian cockle</name>
    <name type="synonym">Anadara granosa</name>
    <dbReference type="NCBI Taxonomy" id="220873"/>
    <lineage>
        <taxon>Eukaryota</taxon>
        <taxon>Metazoa</taxon>
        <taxon>Spiralia</taxon>
        <taxon>Lophotrochozoa</taxon>
        <taxon>Mollusca</taxon>
        <taxon>Bivalvia</taxon>
        <taxon>Autobranchia</taxon>
        <taxon>Pteriomorphia</taxon>
        <taxon>Arcoida</taxon>
        <taxon>Arcoidea</taxon>
        <taxon>Arcidae</taxon>
        <taxon>Tegillarca</taxon>
    </lineage>
</organism>
<sequence>MLSSGVGRAFSYCPAITIIGLYFKDKSGFPVGLASSGSGFGTLIFPFIVEWAFKTYGFTGALIILGGTVLNICVLGSLFTPIRRKRKLVQLSGSQEMQPENKNKYNRFTSVVFNRRFTTKTSVKEKKKMFNLKILKNSTFTLFCCGLGISCGNRVFHFLPSMVRQKGINDLQTTSLLSISGVFETISRILSGIVFDTNGFKTRRMIIYNGLMYLLGIVTLTLPYLNDYITYAVICAVSGAVMGAIASQKTVIIIDILGPEHICDANGILTFFRGIGVLVGPPIAGWENLFKLNSNQTKRNKSIFCCSQTWLNFLIYET</sequence>
<reference evidence="2 3" key="1">
    <citation type="submission" date="2022-12" db="EMBL/GenBank/DDBJ databases">
        <title>Chromosome-level genome of Tegillarca granosa.</title>
        <authorList>
            <person name="Kim J."/>
        </authorList>
    </citation>
    <scope>NUCLEOTIDE SEQUENCE [LARGE SCALE GENOMIC DNA]</scope>
    <source>
        <strain evidence="2">Teg-2019</strain>
        <tissue evidence="2">Adductor muscle</tissue>
    </source>
</reference>
<dbReference type="Pfam" id="PF07690">
    <property type="entry name" value="MFS_1"/>
    <property type="match status" value="1"/>
</dbReference>
<keyword evidence="3" id="KW-1185">Reference proteome</keyword>
<evidence type="ECO:0000313" key="3">
    <source>
        <dbReference type="Proteomes" id="UP001217089"/>
    </source>
</evidence>
<feature type="transmembrane region" description="Helical" evidence="1">
    <location>
        <begin position="134"/>
        <end position="156"/>
    </location>
</feature>
<accession>A0ABQ9EIG1</accession>
<feature type="transmembrane region" description="Helical" evidence="1">
    <location>
        <begin position="206"/>
        <end position="222"/>
    </location>
</feature>
<protein>
    <submittedName>
        <fullName evidence="2">Uncharacterized protein</fullName>
    </submittedName>
</protein>
<keyword evidence="1" id="KW-0472">Membrane</keyword>
<evidence type="ECO:0000313" key="2">
    <source>
        <dbReference type="EMBL" id="KAJ8304559.1"/>
    </source>
</evidence>
<dbReference type="PANTHER" id="PTHR11360:SF284">
    <property type="entry name" value="EG:103B4.3 PROTEIN-RELATED"/>
    <property type="match status" value="1"/>
</dbReference>
<dbReference type="Gene3D" id="1.20.1250.20">
    <property type="entry name" value="MFS general substrate transporter like domains"/>
    <property type="match status" value="1"/>
</dbReference>
<name>A0ABQ9EIG1_TEGGR</name>
<dbReference type="InterPro" id="IPR050327">
    <property type="entry name" value="Proton-linked_MCT"/>
</dbReference>
<keyword evidence="1" id="KW-0812">Transmembrane</keyword>
<dbReference type="Proteomes" id="UP001217089">
    <property type="component" value="Unassembled WGS sequence"/>
</dbReference>
<feature type="transmembrane region" description="Helical" evidence="1">
    <location>
        <begin position="30"/>
        <end position="49"/>
    </location>
</feature>
<evidence type="ECO:0000256" key="1">
    <source>
        <dbReference type="SAM" id="Phobius"/>
    </source>
</evidence>
<comment type="caution">
    <text evidence="2">The sequence shown here is derived from an EMBL/GenBank/DDBJ whole genome shotgun (WGS) entry which is preliminary data.</text>
</comment>
<dbReference type="EMBL" id="JARBDR010000903">
    <property type="protein sequence ID" value="KAJ8304559.1"/>
    <property type="molecule type" value="Genomic_DNA"/>
</dbReference>
<dbReference type="InterPro" id="IPR036259">
    <property type="entry name" value="MFS_trans_sf"/>
</dbReference>